<dbReference type="Proteomes" id="UP000233256">
    <property type="component" value="Unassembled WGS sequence"/>
</dbReference>
<protein>
    <recommendedName>
        <fullName evidence="3">WbqC family protein</fullName>
    </recommendedName>
</protein>
<name>A0A2N1PKW9_9BACT</name>
<reference evidence="1 2" key="1">
    <citation type="journal article" date="2017" name="ISME J.">
        <title>Potential for microbial H2 and metal transformations associated with novel bacteria and archaea in deep terrestrial subsurface sediments.</title>
        <authorList>
            <person name="Hernsdorf A.W."/>
            <person name="Amano Y."/>
            <person name="Miyakawa K."/>
            <person name="Ise K."/>
            <person name="Suzuki Y."/>
            <person name="Anantharaman K."/>
            <person name="Probst A."/>
            <person name="Burstein D."/>
            <person name="Thomas B.C."/>
            <person name="Banfield J.F."/>
        </authorList>
    </citation>
    <scope>NUCLEOTIDE SEQUENCE [LARGE SCALE GENOMIC DNA]</scope>
    <source>
        <strain evidence="1">HGW-Wallbacteria-1</strain>
    </source>
</reference>
<dbReference type="EMBL" id="PGXC01000029">
    <property type="protein sequence ID" value="PKK88970.1"/>
    <property type="molecule type" value="Genomic_DNA"/>
</dbReference>
<dbReference type="AlphaFoldDB" id="A0A2N1PKW9"/>
<organism evidence="1 2">
    <name type="scientific">Candidatus Wallbacteria bacterium HGW-Wallbacteria-1</name>
    <dbReference type="NCBI Taxonomy" id="2013854"/>
    <lineage>
        <taxon>Bacteria</taxon>
        <taxon>Candidatus Walliibacteriota</taxon>
    </lineage>
</organism>
<evidence type="ECO:0000313" key="1">
    <source>
        <dbReference type="EMBL" id="PKK88970.1"/>
    </source>
</evidence>
<comment type="caution">
    <text evidence="1">The sequence shown here is derived from an EMBL/GenBank/DDBJ whole genome shotgun (WGS) entry which is preliminary data.</text>
</comment>
<proteinExistence type="predicted"/>
<accession>A0A2N1PKW9</accession>
<dbReference type="Pfam" id="PF08889">
    <property type="entry name" value="WbqC"/>
    <property type="match status" value="1"/>
</dbReference>
<gene>
    <name evidence="1" type="ORF">CVV64_16505</name>
</gene>
<sequence>MNDHLRVSRPMISAHQPAYFPWLGLLHKIHSADLFIIFDCVSLENGSFVNRNRFRNPSAGISWLTLPVDRKTGRSKVGGSEKPFSELIRICDCLVTPKADWRRKHLEHIRHSYRRTPFFNTLFPSVEECLMRHEINADLTALCIDTTLLLARFMGIETPVMRSSQMNLCGAREHRVLDMVLKAGGSSFLFGALGRNYAEPDFFIKAGVQPLVQDFTLPESERELPPLSALDFLFRHGPDIQKAFSGGRILEL</sequence>
<dbReference type="InterPro" id="IPR014985">
    <property type="entry name" value="WbqC"/>
</dbReference>
<evidence type="ECO:0008006" key="3">
    <source>
        <dbReference type="Google" id="ProtNLM"/>
    </source>
</evidence>
<evidence type="ECO:0000313" key="2">
    <source>
        <dbReference type="Proteomes" id="UP000233256"/>
    </source>
</evidence>